<dbReference type="EMBL" id="CP042910">
    <property type="protein sequence ID" value="QEG20021.1"/>
    <property type="molecule type" value="Genomic_DNA"/>
</dbReference>
<gene>
    <name evidence="1" type="ORF">DIT97_16920</name>
    <name evidence="2" type="ORF">GmarT_59300</name>
</gene>
<reference evidence="2 4" key="2">
    <citation type="submission" date="2019-08" db="EMBL/GenBank/DDBJ databases">
        <title>Deep-cultivation of Planctomycetes and their phenomic and genomic characterization uncovers novel biology.</title>
        <authorList>
            <person name="Wiegand S."/>
            <person name="Jogler M."/>
            <person name="Boedeker C."/>
            <person name="Pinto D."/>
            <person name="Vollmers J."/>
            <person name="Rivas-Marin E."/>
            <person name="Kohn T."/>
            <person name="Peeters S.H."/>
            <person name="Heuer A."/>
            <person name="Rast P."/>
            <person name="Oberbeckmann S."/>
            <person name="Bunk B."/>
            <person name="Jeske O."/>
            <person name="Meyerdierks A."/>
            <person name="Storesund J.E."/>
            <person name="Kallscheuer N."/>
            <person name="Luecker S."/>
            <person name="Lage O.M."/>
            <person name="Pohl T."/>
            <person name="Merkel B.J."/>
            <person name="Hornburger P."/>
            <person name="Mueller R.-W."/>
            <person name="Bruemmer F."/>
            <person name="Labrenz M."/>
            <person name="Spormann A.M."/>
            <person name="Op den Camp H."/>
            <person name="Overmann J."/>
            <person name="Amann R."/>
            <person name="Jetten M.S.M."/>
            <person name="Mascher T."/>
            <person name="Medema M.H."/>
            <person name="Devos D.P."/>
            <person name="Kaster A.-K."/>
            <person name="Ovreas L."/>
            <person name="Rohde M."/>
            <person name="Galperin M.Y."/>
            <person name="Jogler C."/>
        </authorList>
    </citation>
    <scope>NUCLEOTIDE SEQUENCE [LARGE SCALE GENOMIC DNA]</scope>
    <source>
        <strain evidence="2 4">DSM 8797</strain>
    </source>
</reference>
<reference evidence="1 3" key="1">
    <citation type="journal article" date="2018" name="Nat. Biotechnol.">
        <title>A standardized bacterial taxonomy based on genome phylogeny substantially revises the tree of life.</title>
        <authorList>
            <person name="Parks D.H."/>
            <person name="Chuvochina M."/>
            <person name="Waite D.W."/>
            <person name="Rinke C."/>
            <person name="Skarshewski A."/>
            <person name="Chaumeil P.A."/>
            <person name="Hugenholtz P."/>
        </authorList>
    </citation>
    <scope>NUCLEOTIDE SEQUENCE [LARGE SCALE GENOMIC DNA]</scope>
    <source>
        <strain evidence="1">UBA9375</strain>
    </source>
</reference>
<proteinExistence type="predicted"/>
<keyword evidence="4" id="KW-1185">Reference proteome</keyword>
<accession>A0A3D3R954</accession>
<dbReference type="EMBL" id="DQAY01000104">
    <property type="protein sequence ID" value="HCO24622.1"/>
    <property type="molecule type" value="Genomic_DNA"/>
</dbReference>
<dbReference type="Proteomes" id="UP000322887">
    <property type="component" value="Chromosome"/>
</dbReference>
<organism evidence="1 3">
    <name type="scientific">Gimesia maris</name>
    <dbReference type="NCBI Taxonomy" id="122"/>
    <lineage>
        <taxon>Bacteria</taxon>
        <taxon>Pseudomonadati</taxon>
        <taxon>Planctomycetota</taxon>
        <taxon>Planctomycetia</taxon>
        <taxon>Planctomycetales</taxon>
        <taxon>Planctomycetaceae</taxon>
        <taxon>Gimesia</taxon>
    </lineage>
</organism>
<protein>
    <submittedName>
        <fullName evidence="1">Uncharacterized protein</fullName>
    </submittedName>
</protein>
<evidence type="ECO:0000313" key="3">
    <source>
        <dbReference type="Proteomes" id="UP000263642"/>
    </source>
</evidence>
<dbReference type="Proteomes" id="UP000263642">
    <property type="component" value="Unassembled WGS sequence"/>
</dbReference>
<dbReference type="AlphaFoldDB" id="A0A3D3R954"/>
<evidence type="ECO:0000313" key="1">
    <source>
        <dbReference type="EMBL" id="HCO24622.1"/>
    </source>
</evidence>
<evidence type="ECO:0000313" key="4">
    <source>
        <dbReference type="Proteomes" id="UP000322887"/>
    </source>
</evidence>
<dbReference type="GeneID" id="98650339"/>
<name>A0A3D3R954_9PLAN</name>
<sequence length="99" mass="11551">MKRALSQLTLREMFSDSERLTSELVEHLELGFIPMNEQMVRLVRELPDGVEKRRVEDISIRNKAAELLKSDQFTQELFEKLDQYLAAIDKSINQIIDGE</sequence>
<dbReference type="RefSeq" id="WP_044236841.1">
    <property type="nucleotide sequence ID" value="NZ_CAXBMG010000012.1"/>
</dbReference>
<evidence type="ECO:0000313" key="2">
    <source>
        <dbReference type="EMBL" id="QEG20021.1"/>
    </source>
</evidence>